<comment type="caution">
    <text evidence="2">The sequence shown here is derived from an EMBL/GenBank/DDBJ whole genome shotgun (WGS) entry which is preliminary data.</text>
</comment>
<keyword evidence="3" id="KW-1185">Reference proteome</keyword>
<sequence>MFRSVEIQTTTSVGEQKQERLVTKCLERPFSKCKLKLSFGKRLLVSAVVCTCMHNKLRDTKADSRGATCGQRLYTGHRDTSNLTYPCGDACVWDSGNPSDRQSAPSAACSTALGSVRLLVMQLVVHAGDGRAPRGVSSEAERGRGRDPMRKSAQLAAAQYDYSPPVANTPEHNFANKRTATQVERQVGDGSRRTLRPEAVETTASRRSACIRGGIAVLARPGTSHRPPPLPRKPPQPFAQLATWPLSNFLDERRKFLELPFSLSGIASREQTPLRDSPDFCLQGHLWTGLPCLRGGGGVVRGHGGVVARLLAIHPGEPDSIPGRDPRVWESCRTMPLFGGCFSGIPPHPSFRRCAILTSLRPRRLSRPRCQPVTLVSFPEVWSAGLRARRILANRSAHTDPDLPSLSSIVISIGSSLEPWPQQSDFKGVDQPTQIDTPFSEETPGLPTFADPHRRVTQWYHEELWTVATVLPPFLPVPSAREGTALTDAITAPTGCSRLDRITSYTLGRAGPLASSDWLWHLRRIIVTPRQAQQKQTCPNVGRVSRIDEAPNPSHFDKFYRRTKTHRSEPWAFILSFWGNLSTDLDVDLDSQLPADRDKPFEMIGSK</sequence>
<proteinExistence type="predicted"/>
<feature type="region of interest" description="Disordered" evidence="1">
    <location>
        <begin position="182"/>
        <end position="203"/>
    </location>
</feature>
<reference evidence="2 3" key="1">
    <citation type="submission" date="2023-02" db="EMBL/GenBank/DDBJ databases">
        <title>LHISI_Scaffold_Assembly.</title>
        <authorList>
            <person name="Stuart O.P."/>
            <person name="Cleave R."/>
            <person name="Magrath M.J.L."/>
            <person name="Mikheyev A.S."/>
        </authorList>
    </citation>
    <scope>NUCLEOTIDE SEQUENCE [LARGE SCALE GENOMIC DNA]</scope>
    <source>
        <strain evidence="2">Daus_M_001</strain>
        <tissue evidence="2">Leg muscle</tissue>
    </source>
</reference>
<protein>
    <submittedName>
        <fullName evidence="2">Uncharacterized protein</fullName>
    </submittedName>
</protein>
<evidence type="ECO:0000313" key="2">
    <source>
        <dbReference type="EMBL" id="KAJ8891841.1"/>
    </source>
</evidence>
<dbReference type="EMBL" id="JARBHB010000002">
    <property type="protein sequence ID" value="KAJ8891841.1"/>
    <property type="molecule type" value="Genomic_DNA"/>
</dbReference>
<evidence type="ECO:0000256" key="1">
    <source>
        <dbReference type="SAM" id="MobiDB-lite"/>
    </source>
</evidence>
<feature type="compositionally biased region" description="Basic and acidic residues" evidence="1">
    <location>
        <begin position="186"/>
        <end position="199"/>
    </location>
</feature>
<feature type="region of interest" description="Disordered" evidence="1">
    <location>
        <begin position="130"/>
        <end position="153"/>
    </location>
</feature>
<gene>
    <name evidence="2" type="ORF">PR048_004395</name>
</gene>
<dbReference type="Proteomes" id="UP001159363">
    <property type="component" value="Chromosome 2"/>
</dbReference>
<accession>A0ABQ9I5D2</accession>
<feature type="compositionally biased region" description="Basic and acidic residues" evidence="1">
    <location>
        <begin position="139"/>
        <end position="150"/>
    </location>
</feature>
<evidence type="ECO:0000313" key="3">
    <source>
        <dbReference type="Proteomes" id="UP001159363"/>
    </source>
</evidence>
<name>A0ABQ9I5D2_9NEOP</name>
<organism evidence="2 3">
    <name type="scientific">Dryococelus australis</name>
    <dbReference type="NCBI Taxonomy" id="614101"/>
    <lineage>
        <taxon>Eukaryota</taxon>
        <taxon>Metazoa</taxon>
        <taxon>Ecdysozoa</taxon>
        <taxon>Arthropoda</taxon>
        <taxon>Hexapoda</taxon>
        <taxon>Insecta</taxon>
        <taxon>Pterygota</taxon>
        <taxon>Neoptera</taxon>
        <taxon>Polyneoptera</taxon>
        <taxon>Phasmatodea</taxon>
        <taxon>Verophasmatodea</taxon>
        <taxon>Anareolatae</taxon>
        <taxon>Phasmatidae</taxon>
        <taxon>Eurycanthinae</taxon>
        <taxon>Dryococelus</taxon>
    </lineage>
</organism>